<sequence length="982" mass="111795">MREFDRFLGNYGTSLDLKAERFWLKKRSQQAQNAYECGQDCLQKNLMSSAFFWLGRAARLAVNDPKVNFAYAMTALKMGYFEIALKRLRVLRERFNLKEVVFSEILALWFMKRQEEAANLLEKALSYYVPPAEIYSFIHDIVAQQNKGGWAFLSNTGLLKIFSKQKVSIVLDGRRLGQFEAGEINLGSVFQKGIAPDWMRGHRLSVKLGKDHLFGSPFDIRALTRCESLVWPTASAIEGWLWYPAEPEYIPHIKINDGPWVKVETIAEVNAQNPLGQFRSFSIALNELPQKGRQTLHIINDHEVPLMGSPLEPKLGRVLDGKQPYPARFLPAPVQPRPARSSLPRLTKPSCAVIIPVYIDYQTTMTCLRSVLENTPSAVEIIVIDDASPEKSIVRALDLLAKERKITLLRNEKTCGFPASVNKGLHYAEGSDVILLNSDTIVPKGWVQRLTEWLTPQDVGTVTPLSNNGGLLSYPSVEKENPFPDLRETRRLDQFCRENGTSVSIELPTANGFCMAISAECLAETGLLRDDIFAQGYGEENDFSIRATARGFRHIAAVNLYVRHKGGNSFKGAKQHLIRRNLKILNALHPGYDLRIFEFMRRDPLFLIRRRLDLLRIMQEERPEGTVLLVKHNYKGGVARAVKERAKQLSKEGFLALQLRPVPQGCSLELCYNPDKLPNLKFTLPEEGMLLGSCLRRLGLKHIEWHHLRGHAPWVRRLHSFLNVPYDIYVHDHVWFCPRIILLNKDGHYCGESDSKVCANCIKHNNRDFKENIELNELLDRSQQELLAARYVKAPTHDAAKRLLRHFPSLPEIIIEPLEDEITVPARSRPQRQHNGRYRIGVLGGISRWKGYDILRDLGRYIQDHDLPLDLILIGSSKDDETLIASGVQVTGPYEDKDVLSLIAMQHLDFAFIPSVAPETWCYVLSWLWKAGLEVLCFDIGAVSERIKEKGNYEGKIIPLGIPIPRLAEYLLHYAKRSSHYL</sequence>
<dbReference type="SUPFAM" id="SSF53756">
    <property type="entry name" value="UDP-Glycosyltransferase/glycogen phosphorylase"/>
    <property type="match status" value="1"/>
</dbReference>
<keyword evidence="3 5" id="KW-0808">Transferase</keyword>
<reference evidence="5 6" key="1">
    <citation type="submission" date="2020-01" db="EMBL/GenBank/DDBJ databases">
        <title>Genome sequencing of strain KACC 21507.</title>
        <authorList>
            <person name="Heo J."/>
            <person name="Kim S.-J."/>
            <person name="Kim J.-S."/>
            <person name="Hong S.-B."/>
            <person name="Kwon S.-W."/>
        </authorList>
    </citation>
    <scope>NUCLEOTIDE SEQUENCE [LARGE SCALE GENOMIC DNA]</scope>
    <source>
        <strain evidence="5 6">KACC 21507</strain>
    </source>
</reference>
<dbReference type="Pfam" id="PF00535">
    <property type="entry name" value="Glycos_transf_2"/>
    <property type="match status" value="1"/>
</dbReference>
<dbReference type="GO" id="GO:0016757">
    <property type="term" value="F:glycosyltransferase activity"/>
    <property type="evidence" value="ECO:0007669"/>
    <property type="project" value="UniProtKB-KW"/>
</dbReference>
<dbReference type="Proteomes" id="UP000463975">
    <property type="component" value="Chromosome"/>
</dbReference>
<dbReference type="Gene3D" id="3.90.550.10">
    <property type="entry name" value="Spore Coat Polysaccharide Biosynthesis Protein SpsA, Chain A"/>
    <property type="match status" value="1"/>
</dbReference>
<dbReference type="PANTHER" id="PTHR43179:SF12">
    <property type="entry name" value="GALACTOFURANOSYLTRANSFERASE GLFT2"/>
    <property type="match status" value="1"/>
</dbReference>
<evidence type="ECO:0000313" key="5">
    <source>
        <dbReference type="EMBL" id="QHI95021.1"/>
    </source>
</evidence>
<organism evidence="5 6">
    <name type="scientific">Aristophania vespae</name>
    <dbReference type="NCBI Taxonomy" id="2697033"/>
    <lineage>
        <taxon>Bacteria</taxon>
        <taxon>Pseudomonadati</taxon>
        <taxon>Pseudomonadota</taxon>
        <taxon>Alphaproteobacteria</taxon>
        <taxon>Acetobacterales</taxon>
        <taxon>Acetobacteraceae</taxon>
        <taxon>Aristophania</taxon>
    </lineage>
</organism>
<feature type="domain" description="Glycosyltransferase 2-like" evidence="4">
    <location>
        <begin position="353"/>
        <end position="476"/>
    </location>
</feature>
<evidence type="ECO:0000256" key="2">
    <source>
        <dbReference type="ARBA" id="ARBA00022676"/>
    </source>
</evidence>
<proteinExistence type="inferred from homology"/>
<comment type="similarity">
    <text evidence="1">Belongs to the glycosyltransferase 2 family.</text>
</comment>
<dbReference type="SUPFAM" id="SSF48452">
    <property type="entry name" value="TPR-like"/>
    <property type="match status" value="1"/>
</dbReference>
<dbReference type="InterPro" id="IPR001173">
    <property type="entry name" value="Glyco_trans_2-like"/>
</dbReference>
<dbReference type="Gene3D" id="3.40.50.2000">
    <property type="entry name" value="Glycogen Phosphorylase B"/>
    <property type="match status" value="1"/>
</dbReference>
<dbReference type="EMBL" id="CP047652">
    <property type="protein sequence ID" value="QHI95021.1"/>
    <property type="molecule type" value="Genomic_DNA"/>
</dbReference>
<name>A0A6P1NJI3_9PROT</name>
<dbReference type="AlphaFoldDB" id="A0A6P1NJI3"/>
<evidence type="ECO:0000259" key="4">
    <source>
        <dbReference type="Pfam" id="PF00535"/>
    </source>
</evidence>
<protein>
    <submittedName>
        <fullName evidence="5">Glycosyltransferase</fullName>
    </submittedName>
</protein>
<gene>
    <name evidence="5" type="ORF">GT348_00670</name>
</gene>
<keyword evidence="2" id="KW-0328">Glycosyltransferase</keyword>
<dbReference type="PANTHER" id="PTHR43179">
    <property type="entry name" value="RHAMNOSYLTRANSFERASE WBBL"/>
    <property type="match status" value="1"/>
</dbReference>
<dbReference type="InterPro" id="IPR011990">
    <property type="entry name" value="TPR-like_helical_dom_sf"/>
</dbReference>
<dbReference type="RefSeq" id="WP_160618099.1">
    <property type="nucleotide sequence ID" value="NZ_CP047652.1"/>
</dbReference>
<accession>A0A6P1NJI3</accession>
<dbReference type="SUPFAM" id="SSF53448">
    <property type="entry name" value="Nucleotide-diphospho-sugar transferases"/>
    <property type="match status" value="1"/>
</dbReference>
<keyword evidence="6" id="KW-1185">Reference proteome</keyword>
<evidence type="ECO:0000256" key="1">
    <source>
        <dbReference type="ARBA" id="ARBA00006739"/>
    </source>
</evidence>
<dbReference type="InterPro" id="IPR029044">
    <property type="entry name" value="Nucleotide-diphossugar_trans"/>
</dbReference>
<evidence type="ECO:0000313" key="6">
    <source>
        <dbReference type="Proteomes" id="UP000463975"/>
    </source>
</evidence>
<dbReference type="KEGG" id="bomb:GT348_00670"/>
<evidence type="ECO:0000256" key="3">
    <source>
        <dbReference type="ARBA" id="ARBA00022679"/>
    </source>
</evidence>
<dbReference type="Gene3D" id="1.25.40.10">
    <property type="entry name" value="Tetratricopeptide repeat domain"/>
    <property type="match status" value="1"/>
</dbReference>